<evidence type="ECO:0000256" key="3">
    <source>
        <dbReference type="ARBA" id="ARBA00023163"/>
    </source>
</evidence>
<name>A0ABR4H8U9_9EURO</name>
<feature type="region of interest" description="Disordered" evidence="5">
    <location>
        <begin position="87"/>
        <end position="127"/>
    </location>
</feature>
<comment type="caution">
    <text evidence="7">The sequence shown here is derived from an EMBL/GenBank/DDBJ whole genome shotgun (WGS) entry which is preliminary data.</text>
</comment>
<dbReference type="Gene3D" id="4.10.240.10">
    <property type="entry name" value="Zn(2)-C6 fungal-type DNA-binding domain"/>
    <property type="match status" value="1"/>
</dbReference>
<protein>
    <recommendedName>
        <fullName evidence="6">Zn(2)-C6 fungal-type domain-containing protein</fullName>
    </recommendedName>
</protein>
<keyword evidence="1" id="KW-0805">Transcription regulation</keyword>
<evidence type="ECO:0000256" key="4">
    <source>
        <dbReference type="ARBA" id="ARBA00023242"/>
    </source>
</evidence>
<dbReference type="InterPro" id="IPR036864">
    <property type="entry name" value="Zn2-C6_fun-type_DNA-bd_sf"/>
</dbReference>
<keyword evidence="2" id="KW-0238">DNA-binding</keyword>
<evidence type="ECO:0000313" key="8">
    <source>
        <dbReference type="Proteomes" id="UP001610334"/>
    </source>
</evidence>
<gene>
    <name evidence="7" type="ORF">BJX63DRAFT_399469</name>
</gene>
<evidence type="ECO:0000313" key="7">
    <source>
        <dbReference type="EMBL" id="KAL2811227.1"/>
    </source>
</evidence>
<dbReference type="PROSITE" id="PS50048">
    <property type="entry name" value="ZN2_CY6_FUNGAL_2"/>
    <property type="match status" value="1"/>
</dbReference>
<feature type="domain" description="Zn(2)-C6 fungal-type" evidence="6">
    <location>
        <begin position="14"/>
        <end position="47"/>
    </location>
</feature>
<dbReference type="Proteomes" id="UP001610334">
    <property type="component" value="Unassembled WGS sequence"/>
</dbReference>
<dbReference type="InterPro" id="IPR001138">
    <property type="entry name" value="Zn2Cys6_DnaBD"/>
</dbReference>
<keyword evidence="8" id="KW-1185">Reference proteome</keyword>
<evidence type="ECO:0000259" key="6">
    <source>
        <dbReference type="PROSITE" id="PS50048"/>
    </source>
</evidence>
<proteinExistence type="predicted"/>
<dbReference type="PROSITE" id="PS00463">
    <property type="entry name" value="ZN2_CY6_FUNGAL_1"/>
    <property type="match status" value="1"/>
</dbReference>
<keyword evidence="4" id="KW-0539">Nucleus</keyword>
<dbReference type="CDD" id="cd00067">
    <property type="entry name" value="GAL4"/>
    <property type="match status" value="1"/>
</dbReference>
<reference evidence="7 8" key="1">
    <citation type="submission" date="2024-07" db="EMBL/GenBank/DDBJ databases">
        <title>Section-level genome sequencing and comparative genomics of Aspergillus sections Usti and Cavernicolus.</title>
        <authorList>
            <consortium name="Lawrence Berkeley National Laboratory"/>
            <person name="Nybo J.L."/>
            <person name="Vesth T.C."/>
            <person name="Theobald S."/>
            <person name="Frisvad J.C."/>
            <person name="Larsen T.O."/>
            <person name="Kjaerboelling I."/>
            <person name="Rothschild-Mancinelli K."/>
            <person name="Lyhne E.K."/>
            <person name="Kogle M.E."/>
            <person name="Barry K."/>
            <person name="Clum A."/>
            <person name="Na H."/>
            <person name="Ledsgaard L."/>
            <person name="Lin J."/>
            <person name="Lipzen A."/>
            <person name="Kuo A."/>
            <person name="Riley R."/>
            <person name="Mondo S."/>
            <person name="Labutti K."/>
            <person name="Haridas S."/>
            <person name="Pangalinan J."/>
            <person name="Salamov A.A."/>
            <person name="Simmons B.A."/>
            <person name="Magnuson J.K."/>
            <person name="Chen J."/>
            <person name="Drula E."/>
            <person name="Henrissat B."/>
            <person name="Wiebenga A."/>
            <person name="Lubbers R.J."/>
            <person name="Gomes A.C."/>
            <person name="Makela M.R."/>
            <person name="Stajich J."/>
            <person name="Grigoriev I.V."/>
            <person name="Mortensen U.H."/>
            <person name="De Vries R.P."/>
            <person name="Baker S.E."/>
            <person name="Andersen M.R."/>
        </authorList>
    </citation>
    <scope>NUCLEOTIDE SEQUENCE [LARGE SCALE GENOMIC DNA]</scope>
    <source>
        <strain evidence="7 8">CBS 588.65</strain>
    </source>
</reference>
<sequence>MMAPPIHPSQRRSACELCRRHKSKCQRIHRNDVKCARCMMLDAECIAGQQKKVGRPKHAATSARDAPTDPEFESRPTANAAFRRKEPDLLSQQSHPLPHGRSQECPSFSYSHGQLGSSNTSSPAPAPSAVAAAEDFFVPAMIWSTSGTQTSYQRSLTWNMARDNHESPLADFDSSINFTSSDDPLPEPAINRIYPTPATLAMAGQENPPGDIASTDAMVKLSKIDLDLHIRLAATEKNRTVIKLNSFILPEGPLFIENYTLAEFILKTSEDFLQILTRLCSSQSLVALSLQSYQGTSNNAASTSSSILSYPAPQPLLAPLALAITSIFTQLISLYEVVLEHLITGIERLSTEPLTPFASIKFQGLPLNKPCTQGMIFSNTIVELLEEMEGALGINKIPRNGKTGLLSSRQIDVLWSELDGRVGITPREDTMKPAHVKQLFRKAAVILHEFSMRTETAMLVGSTTSRASWGGSL</sequence>
<feature type="region of interest" description="Disordered" evidence="5">
    <location>
        <begin position="50"/>
        <end position="75"/>
    </location>
</feature>
<accession>A0ABR4H8U9</accession>
<dbReference type="EMBL" id="JBFXLT010000060">
    <property type="protein sequence ID" value="KAL2811227.1"/>
    <property type="molecule type" value="Genomic_DNA"/>
</dbReference>
<evidence type="ECO:0000256" key="5">
    <source>
        <dbReference type="SAM" id="MobiDB-lite"/>
    </source>
</evidence>
<dbReference type="SUPFAM" id="SSF57701">
    <property type="entry name" value="Zn2/Cys6 DNA-binding domain"/>
    <property type="match status" value="1"/>
</dbReference>
<keyword evidence="3" id="KW-0804">Transcription</keyword>
<evidence type="ECO:0000256" key="1">
    <source>
        <dbReference type="ARBA" id="ARBA00023015"/>
    </source>
</evidence>
<organism evidence="7 8">
    <name type="scientific">Aspergillus granulosus</name>
    <dbReference type="NCBI Taxonomy" id="176169"/>
    <lineage>
        <taxon>Eukaryota</taxon>
        <taxon>Fungi</taxon>
        <taxon>Dikarya</taxon>
        <taxon>Ascomycota</taxon>
        <taxon>Pezizomycotina</taxon>
        <taxon>Eurotiomycetes</taxon>
        <taxon>Eurotiomycetidae</taxon>
        <taxon>Eurotiales</taxon>
        <taxon>Aspergillaceae</taxon>
        <taxon>Aspergillus</taxon>
        <taxon>Aspergillus subgen. Nidulantes</taxon>
    </lineage>
</organism>
<evidence type="ECO:0000256" key="2">
    <source>
        <dbReference type="ARBA" id="ARBA00023125"/>
    </source>
</evidence>
<feature type="compositionally biased region" description="Polar residues" evidence="5">
    <location>
        <begin position="104"/>
        <end position="120"/>
    </location>
</feature>